<organism evidence="4 5">
    <name type="scientific">Nyssa sinensis</name>
    <dbReference type="NCBI Taxonomy" id="561372"/>
    <lineage>
        <taxon>Eukaryota</taxon>
        <taxon>Viridiplantae</taxon>
        <taxon>Streptophyta</taxon>
        <taxon>Embryophyta</taxon>
        <taxon>Tracheophyta</taxon>
        <taxon>Spermatophyta</taxon>
        <taxon>Magnoliopsida</taxon>
        <taxon>eudicotyledons</taxon>
        <taxon>Gunneridae</taxon>
        <taxon>Pentapetalae</taxon>
        <taxon>asterids</taxon>
        <taxon>Cornales</taxon>
        <taxon>Nyssaceae</taxon>
        <taxon>Nyssa</taxon>
    </lineage>
</organism>
<dbReference type="Proteomes" id="UP000325577">
    <property type="component" value="Linkage Group LG11"/>
</dbReference>
<comment type="similarity">
    <text evidence="1">Belongs to the fantastic four family.</text>
</comment>
<evidence type="ECO:0000256" key="1">
    <source>
        <dbReference type="ARBA" id="ARBA00008690"/>
    </source>
</evidence>
<dbReference type="EMBL" id="CM018034">
    <property type="protein sequence ID" value="KAA8544257.1"/>
    <property type="molecule type" value="Genomic_DNA"/>
</dbReference>
<feature type="compositionally biased region" description="Basic and acidic residues" evidence="2">
    <location>
        <begin position="271"/>
        <end position="281"/>
    </location>
</feature>
<evidence type="ECO:0000259" key="3">
    <source>
        <dbReference type="Pfam" id="PF11250"/>
    </source>
</evidence>
<dbReference type="AlphaFoldDB" id="A0A5J5BR72"/>
<dbReference type="OrthoDB" id="676808at2759"/>
<evidence type="ECO:0000313" key="5">
    <source>
        <dbReference type="Proteomes" id="UP000325577"/>
    </source>
</evidence>
<accession>A0A5J5BR72</accession>
<dbReference type="PANTHER" id="PTHR33155">
    <property type="entry name" value="FANTASTIC FOUR-LIKE PROTEIN (DUF3049)"/>
    <property type="match status" value="1"/>
</dbReference>
<name>A0A5J5BR72_9ASTE</name>
<dbReference type="Pfam" id="PF11250">
    <property type="entry name" value="FAF"/>
    <property type="match status" value="1"/>
</dbReference>
<dbReference type="InterPro" id="IPR021410">
    <property type="entry name" value="FAF"/>
</dbReference>
<proteinExistence type="inferred from homology"/>
<feature type="domain" description="FAF" evidence="3">
    <location>
        <begin position="188"/>
        <end position="241"/>
    </location>
</feature>
<keyword evidence="5" id="KW-1185">Reference proteome</keyword>
<sequence length="344" mass="38920">MAACESLQRIFEKPLPNPTMMESLSPWHQIISMKPIEHSSCTEIFGELHFKENLQSSSSSPSSPLAILSSPSSSSSIFFNTAKDNSLNNNEGNKKSPSSDYFSTNHRKQYLGSHRNSDSFSSVNSDSFLLCTEGLGFESSDDVEDLISDIDINNHWKNQERATIKKHTRSLSESLCCEFRRPRTNSGAFPPPISSIGKSGKPCVCFKSYRRDGRFVLKEIRIPTQEFLHAYREDGRLKLHLVQSDDEILEEEDEEEEEEEDDDDDDEDKENEEKHGDDNHESNNNGGGEENDDEKNVEINKNEVGGDPEKQTYSSFCTTLFDLKANQVDPDLPVFSHPTETTFQ</sequence>
<reference evidence="4 5" key="1">
    <citation type="submission" date="2019-09" db="EMBL/GenBank/DDBJ databases">
        <title>A chromosome-level genome assembly of the Chinese tupelo Nyssa sinensis.</title>
        <authorList>
            <person name="Yang X."/>
            <person name="Kang M."/>
            <person name="Yang Y."/>
            <person name="Xiong H."/>
            <person name="Wang M."/>
            <person name="Zhang Z."/>
            <person name="Wang Z."/>
            <person name="Wu H."/>
            <person name="Ma T."/>
            <person name="Liu J."/>
            <person name="Xi Z."/>
        </authorList>
    </citation>
    <scope>NUCLEOTIDE SEQUENCE [LARGE SCALE GENOMIC DNA]</scope>
    <source>
        <strain evidence="4">J267</strain>
        <tissue evidence="4">Leaf</tissue>
    </source>
</reference>
<gene>
    <name evidence="4" type="ORF">F0562_022269</name>
</gene>
<dbReference type="PANTHER" id="PTHR33155:SF9">
    <property type="entry name" value="FANTASTIC FOUR-LIKE PROTEIN (DUF3049)"/>
    <property type="match status" value="1"/>
</dbReference>
<evidence type="ECO:0000256" key="2">
    <source>
        <dbReference type="SAM" id="MobiDB-lite"/>
    </source>
</evidence>
<evidence type="ECO:0000313" key="4">
    <source>
        <dbReference type="EMBL" id="KAA8544257.1"/>
    </source>
</evidence>
<feature type="region of interest" description="Disordered" evidence="2">
    <location>
        <begin position="242"/>
        <end position="312"/>
    </location>
</feature>
<dbReference type="InterPro" id="IPR046431">
    <property type="entry name" value="FAF_dom"/>
</dbReference>
<feature type="compositionally biased region" description="Acidic residues" evidence="2">
    <location>
        <begin position="244"/>
        <end position="270"/>
    </location>
</feature>
<protein>
    <recommendedName>
        <fullName evidence="3">FAF domain-containing protein</fullName>
    </recommendedName>
</protein>